<dbReference type="AlphaFoldDB" id="A0A411YE59"/>
<keyword evidence="7" id="KW-0732">Signal</keyword>
<protein>
    <submittedName>
        <fullName evidence="8">ABC transporter substrate-binding protein</fullName>
    </submittedName>
</protein>
<dbReference type="Proteomes" id="UP000291469">
    <property type="component" value="Chromosome"/>
</dbReference>
<reference evidence="8 9" key="1">
    <citation type="submission" date="2019-01" db="EMBL/GenBank/DDBJ databases">
        <title>Egibacter rhizosphaerae EGI 80759T.</title>
        <authorList>
            <person name="Chen D.-D."/>
            <person name="Tian Y."/>
            <person name="Jiao J.-Y."/>
            <person name="Zhang X.-T."/>
            <person name="Zhang Y.-G."/>
            <person name="Zhang Y."/>
            <person name="Xiao M."/>
            <person name="Shu W.-S."/>
            <person name="Li W.-J."/>
        </authorList>
    </citation>
    <scope>NUCLEOTIDE SEQUENCE [LARGE SCALE GENOMIC DNA]</scope>
    <source>
        <strain evidence="8 9">EGI 80759</strain>
    </source>
</reference>
<sequence length="396" mass="42594">MSRRRLLRSLGATGALAAGGGVLNACTPGLAETGAAEPVGDPERPLRIGYLPITDATPLVLAEANGHYADAGLTVDEPRLFRGWAPIAEAFQARQVDVVHLLMPMAVHLRFDQGYPARIVAWNHTDGSALTVRHEIDSITDLAGGTVAVPFWYSIHNIALQMLFAEGGLRPVLRGEPDPEAGEVKLLVMAPPDMPPGLEAGSIDGYIVADPFNAAAEVGGIGRILRFTGDVWRQHACCVTVVHDDLVEGHPDRVAAIVGAVARAQLDAREDREATAHVLSGDGDGYLPQPRPVIERALTGIDDPAYRESGAVSRPEWESPRIDFQPFPFPSYTEELVRRMRNTEVEGRDGFLAELEPRRAHRELVAGAFARDAIDELGGPGAFGLTDLARDEQIGV</sequence>
<dbReference type="PANTHER" id="PTHR30024:SF43">
    <property type="entry name" value="BLL4572 PROTEIN"/>
    <property type="match status" value="1"/>
</dbReference>
<evidence type="ECO:0000256" key="2">
    <source>
        <dbReference type="ARBA" id="ARBA00022448"/>
    </source>
</evidence>
<evidence type="ECO:0000256" key="6">
    <source>
        <dbReference type="ARBA" id="ARBA00024031"/>
    </source>
</evidence>
<dbReference type="Pfam" id="PF13379">
    <property type="entry name" value="NMT1_2"/>
    <property type="match status" value="1"/>
</dbReference>
<gene>
    <name evidence="8" type="ORF">ER308_07865</name>
</gene>
<keyword evidence="9" id="KW-1185">Reference proteome</keyword>
<evidence type="ECO:0000256" key="5">
    <source>
        <dbReference type="ARBA" id="ARBA00023136"/>
    </source>
</evidence>
<evidence type="ECO:0000256" key="7">
    <source>
        <dbReference type="SAM" id="SignalP"/>
    </source>
</evidence>
<organism evidence="8 9">
    <name type="scientific">Egibacter rhizosphaerae</name>
    <dbReference type="NCBI Taxonomy" id="1670831"/>
    <lineage>
        <taxon>Bacteria</taxon>
        <taxon>Bacillati</taxon>
        <taxon>Actinomycetota</taxon>
        <taxon>Nitriliruptoria</taxon>
        <taxon>Egibacterales</taxon>
        <taxon>Egibacteraceae</taxon>
        <taxon>Egibacter</taxon>
    </lineage>
</organism>
<accession>A0A411YE59</accession>
<keyword evidence="4" id="KW-0997">Cell inner membrane</keyword>
<proteinExistence type="inferred from homology"/>
<dbReference type="Gene3D" id="3.40.190.10">
    <property type="entry name" value="Periplasmic binding protein-like II"/>
    <property type="match status" value="2"/>
</dbReference>
<dbReference type="KEGG" id="erz:ER308_07865"/>
<dbReference type="SUPFAM" id="SSF53850">
    <property type="entry name" value="Periplasmic binding protein-like II"/>
    <property type="match status" value="1"/>
</dbReference>
<dbReference type="EMBL" id="CP036402">
    <property type="protein sequence ID" value="QBI19476.1"/>
    <property type="molecule type" value="Genomic_DNA"/>
</dbReference>
<dbReference type="PROSITE" id="PS51318">
    <property type="entry name" value="TAT"/>
    <property type="match status" value="1"/>
</dbReference>
<feature type="signal peptide" evidence="7">
    <location>
        <begin position="1"/>
        <end position="17"/>
    </location>
</feature>
<comment type="similarity">
    <text evidence="6">Belongs to the CmpA/NrtA family.</text>
</comment>
<dbReference type="RefSeq" id="WP_131154473.1">
    <property type="nucleotide sequence ID" value="NZ_CP036402.1"/>
</dbReference>
<evidence type="ECO:0000256" key="3">
    <source>
        <dbReference type="ARBA" id="ARBA00022475"/>
    </source>
</evidence>
<dbReference type="GO" id="GO:0005886">
    <property type="term" value="C:plasma membrane"/>
    <property type="evidence" value="ECO:0007669"/>
    <property type="project" value="UniProtKB-SubCell"/>
</dbReference>
<dbReference type="PANTHER" id="PTHR30024">
    <property type="entry name" value="ALIPHATIC SULFONATES-BINDING PROTEIN-RELATED"/>
    <property type="match status" value="1"/>
</dbReference>
<dbReference type="InterPro" id="IPR006311">
    <property type="entry name" value="TAT_signal"/>
</dbReference>
<evidence type="ECO:0000256" key="4">
    <source>
        <dbReference type="ARBA" id="ARBA00022519"/>
    </source>
</evidence>
<evidence type="ECO:0000256" key="1">
    <source>
        <dbReference type="ARBA" id="ARBA00004533"/>
    </source>
</evidence>
<evidence type="ECO:0000313" key="9">
    <source>
        <dbReference type="Proteomes" id="UP000291469"/>
    </source>
</evidence>
<dbReference type="CDD" id="cd13553">
    <property type="entry name" value="PBP2_NrtA_CpmA_like"/>
    <property type="match status" value="1"/>
</dbReference>
<dbReference type="OrthoDB" id="9789215at2"/>
<name>A0A411YE59_9ACTN</name>
<comment type="subcellular location">
    <subcellularLocation>
        <location evidence="1">Cell inner membrane</location>
    </subcellularLocation>
</comment>
<dbReference type="InterPro" id="IPR044527">
    <property type="entry name" value="NrtA/CpmA_ABC-bd_dom"/>
</dbReference>
<keyword evidence="5" id="KW-0472">Membrane</keyword>
<evidence type="ECO:0000313" key="8">
    <source>
        <dbReference type="EMBL" id="QBI19476.1"/>
    </source>
</evidence>
<keyword evidence="3" id="KW-1003">Cell membrane</keyword>
<feature type="chain" id="PRO_5019098276" evidence="7">
    <location>
        <begin position="18"/>
        <end position="396"/>
    </location>
</feature>
<keyword evidence="2" id="KW-0813">Transport</keyword>